<dbReference type="PANTHER" id="PTHR34535">
    <property type="entry name" value="HYDROGENASE MATURATION FACTOR HYPA"/>
    <property type="match status" value="1"/>
</dbReference>
<evidence type="ECO:0000256" key="1">
    <source>
        <dbReference type="ARBA" id="ARBA00022596"/>
    </source>
</evidence>
<reference evidence="5" key="1">
    <citation type="submission" date="2020-10" db="EMBL/GenBank/DDBJ databases">
        <title>Taxonomic study of unclassified bacteria belonging to the class Ktedonobacteria.</title>
        <authorList>
            <person name="Yabe S."/>
            <person name="Wang C.M."/>
            <person name="Zheng Y."/>
            <person name="Sakai Y."/>
            <person name="Cavaletti L."/>
            <person name="Monciardini P."/>
            <person name="Donadio S."/>
        </authorList>
    </citation>
    <scope>NUCLEOTIDE SEQUENCE</scope>
    <source>
        <strain evidence="5">SOSP1-1</strain>
    </source>
</reference>
<feature type="binding site" evidence="4">
    <location>
        <position position="2"/>
    </location>
    <ligand>
        <name>Ni(2+)</name>
        <dbReference type="ChEBI" id="CHEBI:49786"/>
    </ligand>
</feature>
<evidence type="ECO:0000256" key="3">
    <source>
        <dbReference type="ARBA" id="ARBA00022833"/>
    </source>
</evidence>
<evidence type="ECO:0000256" key="2">
    <source>
        <dbReference type="ARBA" id="ARBA00022723"/>
    </source>
</evidence>
<feature type="binding site" evidence="4">
    <location>
        <position position="74"/>
    </location>
    <ligand>
        <name>Zn(2+)</name>
        <dbReference type="ChEBI" id="CHEBI:29105"/>
    </ligand>
</feature>
<organism evidence="5 6">
    <name type="scientific">Ktedonospora formicarum</name>
    <dbReference type="NCBI Taxonomy" id="2778364"/>
    <lineage>
        <taxon>Bacteria</taxon>
        <taxon>Bacillati</taxon>
        <taxon>Chloroflexota</taxon>
        <taxon>Ktedonobacteria</taxon>
        <taxon>Ktedonobacterales</taxon>
        <taxon>Ktedonobacteraceae</taxon>
        <taxon>Ktedonospora</taxon>
    </lineage>
</organism>
<comment type="similarity">
    <text evidence="4">Belongs to the HypA/HybF family.</text>
</comment>
<dbReference type="InterPro" id="IPR000688">
    <property type="entry name" value="HypA/HybF"/>
</dbReference>
<sequence length="127" mass="14178">MHEMAIAQSLAEAVETQAHIHHATHVRGIHLQIGEAQSVINDSLTFCFEMLASAYPLLEGACLEIETIPYRAHCQHCAKEFTIENAIRQCPTCQGWDTEVISGTEMDIISIEIETDTPTEEERPCPE</sequence>
<evidence type="ECO:0000313" key="5">
    <source>
        <dbReference type="EMBL" id="GHO42589.1"/>
    </source>
</evidence>
<gene>
    <name evidence="4 5" type="primary">hypA</name>
    <name evidence="5" type="ORF">KSX_07520</name>
</gene>
<dbReference type="GO" id="GO:0051604">
    <property type="term" value="P:protein maturation"/>
    <property type="evidence" value="ECO:0007669"/>
    <property type="project" value="InterPro"/>
</dbReference>
<dbReference type="NCBIfam" id="TIGR00100">
    <property type="entry name" value="hypA"/>
    <property type="match status" value="1"/>
</dbReference>
<feature type="binding site" evidence="4">
    <location>
        <position position="90"/>
    </location>
    <ligand>
        <name>Zn(2+)</name>
        <dbReference type="ChEBI" id="CHEBI:29105"/>
    </ligand>
</feature>
<accession>A0A8J3HZ52</accession>
<evidence type="ECO:0000256" key="4">
    <source>
        <dbReference type="HAMAP-Rule" id="MF_00213"/>
    </source>
</evidence>
<dbReference type="Proteomes" id="UP000612362">
    <property type="component" value="Unassembled WGS sequence"/>
</dbReference>
<dbReference type="GO" id="GO:0008270">
    <property type="term" value="F:zinc ion binding"/>
    <property type="evidence" value="ECO:0007669"/>
    <property type="project" value="UniProtKB-UniRule"/>
</dbReference>
<protein>
    <recommendedName>
        <fullName evidence="4">Hydrogenase maturation factor HypA</fullName>
    </recommendedName>
</protein>
<dbReference type="Pfam" id="PF01155">
    <property type="entry name" value="HypA"/>
    <property type="match status" value="1"/>
</dbReference>
<feature type="binding site" evidence="4">
    <location>
        <position position="93"/>
    </location>
    <ligand>
        <name>Zn(2+)</name>
        <dbReference type="ChEBI" id="CHEBI:29105"/>
    </ligand>
</feature>
<dbReference type="HAMAP" id="MF_00213">
    <property type="entry name" value="HypA_HybF"/>
    <property type="match status" value="1"/>
</dbReference>
<dbReference type="EMBL" id="BNJF01000001">
    <property type="protein sequence ID" value="GHO42589.1"/>
    <property type="molecule type" value="Genomic_DNA"/>
</dbReference>
<dbReference type="PIRSF" id="PIRSF004761">
    <property type="entry name" value="Hydrgn_mat_HypA"/>
    <property type="match status" value="1"/>
</dbReference>
<dbReference type="AlphaFoldDB" id="A0A8J3HZ52"/>
<evidence type="ECO:0000313" key="6">
    <source>
        <dbReference type="Proteomes" id="UP000612362"/>
    </source>
</evidence>
<dbReference type="RefSeq" id="WP_220192116.1">
    <property type="nucleotide sequence ID" value="NZ_BNJF01000001.1"/>
</dbReference>
<comment type="function">
    <text evidence="4">Involved in the maturation of [NiFe] hydrogenases. Required for nickel insertion into the metal center of the hydrogenase.</text>
</comment>
<comment type="caution">
    <text evidence="5">The sequence shown here is derived from an EMBL/GenBank/DDBJ whole genome shotgun (WGS) entry which is preliminary data.</text>
</comment>
<dbReference type="GO" id="GO:0016151">
    <property type="term" value="F:nickel cation binding"/>
    <property type="evidence" value="ECO:0007669"/>
    <property type="project" value="UniProtKB-UniRule"/>
</dbReference>
<keyword evidence="6" id="KW-1185">Reference proteome</keyword>
<keyword evidence="2 4" id="KW-0479">Metal-binding</keyword>
<keyword evidence="3 4" id="KW-0862">Zinc</keyword>
<name>A0A8J3HZ52_9CHLR</name>
<keyword evidence="1 4" id="KW-0533">Nickel</keyword>
<proteinExistence type="inferred from homology"/>
<dbReference type="PANTHER" id="PTHR34535:SF3">
    <property type="entry name" value="HYDROGENASE MATURATION FACTOR HYPA"/>
    <property type="match status" value="1"/>
</dbReference>
<feature type="binding site" evidence="4">
    <location>
        <position position="77"/>
    </location>
    <ligand>
        <name>Zn(2+)</name>
        <dbReference type="ChEBI" id="CHEBI:29105"/>
    </ligand>
</feature>
<dbReference type="Gene3D" id="3.30.2320.80">
    <property type="match status" value="1"/>
</dbReference>